<evidence type="ECO:0000313" key="2">
    <source>
        <dbReference type="EMBL" id="ESK47531.1"/>
    </source>
</evidence>
<name>V2UG81_9GAMM</name>
<protein>
    <submittedName>
        <fullName evidence="2">Uncharacterized protein</fullName>
    </submittedName>
</protein>
<keyword evidence="3" id="KW-1185">Reference proteome</keyword>
<organism evidence="2 3">
    <name type="scientific">Acinetobacter indicus CIP 110367</name>
    <dbReference type="NCBI Taxonomy" id="1341679"/>
    <lineage>
        <taxon>Bacteria</taxon>
        <taxon>Pseudomonadati</taxon>
        <taxon>Pseudomonadota</taxon>
        <taxon>Gammaproteobacteria</taxon>
        <taxon>Moraxellales</taxon>
        <taxon>Moraxellaceae</taxon>
        <taxon>Acinetobacter</taxon>
    </lineage>
</organism>
<feature type="transmembrane region" description="Helical" evidence="1">
    <location>
        <begin position="103"/>
        <end position="120"/>
    </location>
</feature>
<dbReference type="Proteomes" id="UP000018415">
    <property type="component" value="Unassembled WGS sequence"/>
</dbReference>
<sequence>MMLTNKFTKLIIVFVLFLFAITTTGIYTWAPVLVKNLDHHHEVVISADTAADSSQWSLAHIDDQPTTAQEDTKNHSWKSYDEPQFHHTVKPIQAVDQVSIDPVFLISFLLPLILFFLHYFERLIRIFDVRKRLDFLCNSYTYSKSLIVLRN</sequence>
<evidence type="ECO:0000256" key="1">
    <source>
        <dbReference type="SAM" id="Phobius"/>
    </source>
</evidence>
<dbReference type="EMBL" id="AYET01000005">
    <property type="protein sequence ID" value="ESK47531.1"/>
    <property type="molecule type" value="Genomic_DNA"/>
</dbReference>
<gene>
    <name evidence="2" type="ORF">P253_02145</name>
</gene>
<keyword evidence="1" id="KW-1133">Transmembrane helix</keyword>
<comment type="caution">
    <text evidence="2">The sequence shown here is derived from an EMBL/GenBank/DDBJ whole genome shotgun (WGS) entry which is preliminary data.</text>
</comment>
<keyword evidence="1" id="KW-0812">Transmembrane</keyword>
<accession>V2UG81</accession>
<dbReference type="AlphaFoldDB" id="V2UG81"/>
<dbReference type="eggNOG" id="ENOG5031EMU">
    <property type="taxonomic scope" value="Bacteria"/>
</dbReference>
<feature type="transmembrane region" description="Helical" evidence="1">
    <location>
        <begin position="7"/>
        <end position="30"/>
    </location>
</feature>
<keyword evidence="1" id="KW-0472">Membrane</keyword>
<dbReference type="HOGENOM" id="CLU_1736559_0_0_6"/>
<evidence type="ECO:0000313" key="3">
    <source>
        <dbReference type="Proteomes" id="UP000018415"/>
    </source>
</evidence>
<proteinExistence type="predicted"/>
<reference evidence="2 3" key="1">
    <citation type="submission" date="2013-10" db="EMBL/GenBank/DDBJ databases">
        <title>The Genome Sequence of Acinetobacter indicus CIP 110367.</title>
        <authorList>
            <consortium name="The Broad Institute Genomics Platform"/>
            <consortium name="The Broad Institute Genome Sequencing Center for Infectious Disease"/>
            <person name="Cerqueira G."/>
            <person name="Feldgarden M."/>
            <person name="Courvalin P."/>
            <person name="Grillot-Courvalin C."/>
            <person name="Clermont D."/>
            <person name="Rocha E."/>
            <person name="Yoon E.-J."/>
            <person name="Nemec A."/>
            <person name="Young S.K."/>
            <person name="Zeng Q."/>
            <person name="Gargeya S."/>
            <person name="Fitzgerald M."/>
            <person name="Abouelleil A."/>
            <person name="Alvarado L."/>
            <person name="Berlin A.M."/>
            <person name="Chapman S.B."/>
            <person name="Gainer-Dewar J."/>
            <person name="Goldberg J."/>
            <person name="Gnerre S."/>
            <person name="Griggs A."/>
            <person name="Gujja S."/>
            <person name="Hansen M."/>
            <person name="Howarth C."/>
            <person name="Imamovic A."/>
            <person name="Ireland A."/>
            <person name="Larimer J."/>
            <person name="McCowan C."/>
            <person name="Murphy C."/>
            <person name="Pearson M."/>
            <person name="Poon T.W."/>
            <person name="Priest M."/>
            <person name="Roberts A."/>
            <person name="Saif S."/>
            <person name="Shea T."/>
            <person name="Sykes S."/>
            <person name="Wortman J."/>
            <person name="Nusbaum C."/>
            <person name="Birren B."/>
        </authorList>
    </citation>
    <scope>NUCLEOTIDE SEQUENCE [LARGE SCALE GENOMIC DNA]</scope>
    <source>
        <strain evidence="2 3">CIP 110367</strain>
    </source>
</reference>